<feature type="transmembrane region" description="Helical" evidence="1">
    <location>
        <begin position="49"/>
        <end position="66"/>
    </location>
</feature>
<reference evidence="2 3" key="1">
    <citation type="submission" date="2020-06" db="EMBL/GenBank/DDBJ databases">
        <title>Genomic analysis of Salicibibacter sp. NKC5-3.</title>
        <authorList>
            <person name="Oh Y.J."/>
        </authorList>
    </citation>
    <scope>NUCLEOTIDE SEQUENCE [LARGE SCALE GENOMIC DNA]</scope>
    <source>
        <strain evidence="2 3">NKC5-3</strain>
    </source>
</reference>
<keyword evidence="3" id="KW-1185">Reference proteome</keyword>
<dbReference type="AlphaFoldDB" id="A0A7T7CD20"/>
<dbReference type="RefSeq" id="WP_200124942.1">
    <property type="nucleotide sequence ID" value="NZ_CP054705.1"/>
</dbReference>
<accession>A0A7T7CD20</accession>
<gene>
    <name evidence="2" type="ORF">HUG15_19440</name>
</gene>
<sequence length="101" mass="11876">MAGLYCNYCEEKIPYRTRAKKRFKDTKLICPHCYRENELDKALVNLSRLIFYVTVSFSLAMLVYGFSNNLLSEPLFTFYLGLIPAFIYPLLTMFLIRVDPE</sequence>
<keyword evidence="1" id="KW-0472">Membrane</keyword>
<dbReference type="EMBL" id="CP054705">
    <property type="protein sequence ID" value="QQK77538.1"/>
    <property type="molecule type" value="Genomic_DNA"/>
</dbReference>
<name>A0A7T7CD20_9BACI</name>
<keyword evidence="1" id="KW-1133">Transmembrane helix</keyword>
<evidence type="ECO:0000256" key="1">
    <source>
        <dbReference type="SAM" id="Phobius"/>
    </source>
</evidence>
<evidence type="ECO:0000313" key="3">
    <source>
        <dbReference type="Proteomes" id="UP000595823"/>
    </source>
</evidence>
<organism evidence="2 3">
    <name type="scientific">Salicibibacter cibarius</name>
    <dbReference type="NCBI Taxonomy" id="2743000"/>
    <lineage>
        <taxon>Bacteria</taxon>
        <taxon>Bacillati</taxon>
        <taxon>Bacillota</taxon>
        <taxon>Bacilli</taxon>
        <taxon>Bacillales</taxon>
        <taxon>Bacillaceae</taxon>
        <taxon>Salicibibacter</taxon>
    </lineage>
</organism>
<keyword evidence="1" id="KW-0812">Transmembrane</keyword>
<proteinExistence type="predicted"/>
<feature type="transmembrane region" description="Helical" evidence="1">
    <location>
        <begin position="78"/>
        <end position="96"/>
    </location>
</feature>
<protein>
    <submittedName>
        <fullName evidence="2">Uncharacterized protein</fullName>
    </submittedName>
</protein>
<dbReference type="KEGG" id="scia:HUG15_19440"/>
<dbReference type="Proteomes" id="UP000595823">
    <property type="component" value="Chromosome"/>
</dbReference>
<evidence type="ECO:0000313" key="2">
    <source>
        <dbReference type="EMBL" id="QQK77538.1"/>
    </source>
</evidence>